<evidence type="ECO:0000259" key="3">
    <source>
        <dbReference type="Pfam" id="PF02709"/>
    </source>
</evidence>
<dbReference type="Gene3D" id="3.90.550.10">
    <property type="entry name" value="Spore Coat Polysaccharide Biosynthesis Protein SpsA, Chain A"/>
    <property type="match status" value="1"/>
</dbReference>
<name>A0ABW5XUZ3_9SPHI</name>
<dbReference type="InterPro" id="IPR029044">
    <property type="entry name" value="Nucleotide-diphossugar_trans"/>
</dbReference>
<dbReference type="InterPro" id="IPR001173">
    <property type="entry name" value="Glyco_trans_2-like"/>
</dbReference>
<reference evidence="5" key="1">
    <citation type="journal article" date="2019" name="Int. J. Syst. Evol. Microbiol.">
        <title>The Global Catalogue of Microorganisms (GCM) 10K type strain sequencing project: providing services to taxonomists for standard genome sequencing and annotation.</title>
        <authorList>
            <consortium name="The Broad Institute Genomics Platform"/>
            <consortium name="The Broad Institute Genome Sequencing Center for Infectious Disease"/>
            <person name="Wu L."/>
            <person name="Ma J."/>
        </authorList>
    </citation>
    <scope>NUCLEOTIDE SEQUENCE [LARGE SCALE GENOMIC DNA]</scope>
    <source>
        <strain evidence="5">KCTC 52232</strain>
    </source>
</reference>
<keyword evidence="4" id="KW-0328">Glycosyltransferase</keyword>
<dbReference type="CDD" id="cd00761">
    <property type="entry name" value="Glyco_tranf_GTA_type"/>
    <property type="match status" value="1"/>
</dbReference>
<evidence type="ECO:0000313" key="4">
    <source>
        <dbReference type="EMBL" id="MFD2866771.1"/>
    </source>
</evidence>
<dbReference type="RefSeq" id="WP_377130417.1">
    <property type="nucleotide sequence ID" value="NZ_JBHUON010000035.1"/>
</dbReference>
<dbReference type="PANTHER" id="PTHR22916">
    <property type="entry name" value="GLYCOSYLTRANSFERASE"/>
    <property type="match status" value="1"/>
</dbReference>
<dbReference type="GO" id="GO:0016757">
    <property type="term" value="F:glycosyltransferase activity"/>
    <property type="evidence" value="ECO:0007669"/>
    <property type="project" value="UniProtKB-KW"/>
</dbReference>
<keyword evidence="1 4" id="KW-0808">Transferase</keyword>
<feature type="domain" description="Glycosyltransferase 2-like" evidence="2">
    <location>
        <begin position="5"/>
        <end position="101"/>
    </location>
</feature>
<dbReference type="InterPro" id="IPR027791">
    <property type="entry name" value="Galactosyl_T_C"/>
</dbReference>
<keyword evidence="5" id="KW-1185">Reference proteome</keyword>
<evidence type="ECO:0000256" key="1">
    <source>
        <dbReference type="ARBA" id="ARBA00022679"/>
    </source>
</evidence>
<dbReference type="Proteomes" id="UP001597601">
    <property type="component" value="Unassembled WGS sequence"/>
</dbReference>
<feature type="domain" description="Galactosyltransferase C-terminal" evidence="3">
    <location>
        <begin position="138"/>
        <end position="179"/>
    </location>
</feature>
<sequence length="353" mass="40623">MFKISFCTTCMNRLSHLKQTLKRNILDNEDYPNLEFILLDYNSTDGLKEYVRSELHTFITSKKLVYYRTEEPKKYNMSHSRNLAYKLATGDIVCNIDADNFTGAGFATYINGVFKKNGNVFLSTHDEGGVKKDVLGRICVKKKDFLAVNGYDETMKHYGFDDYDFLNRLQFLGLTKKVISAPQFLNAITHSTAERMENFITVKLEKLLIKYISPAESTLHFLYTNNTCAVGTIVNNHNFNAITSDVALKKALKYRFSIAEKSWAEGGWQTNDDSIIISINNNPLKLDRKEQRWLEDKMQNKYRDISSTVIIEEMIFFLHQLSNRLIMESNCLKGISKVNNAGFGEAIVFKELY</sequence>
<dbReference type="EC" id="2.4.-.-" evidence="4"/>
<dbReference type="SUPFAM" id="SSF53448">
    <property type="entry name" value="Nucleotide-diphospho-sugar transferases"/>
    <property type="match status" value="1"/>
</dbReference>
<comment type="caution">
    <text evidence="4">The sequence shown here is derived from an EMBL/GenBank/DDBJ whole genome shotgun (WGS) entry which is preliminary data.</text>
</comment>
<organism evidence="4 5">
    <name type="scientific">Mucilaginibacter antarcticus</name>
    <dbReference type="NCBI Taxonomy" id="1855725"/>
    <lineage>
        <taxon>Bacteria</taxon>
        <taxon>Pseudomonadati</taxon>
        <taxon>Bacteroidota</taxon>
        <taxon>Sphingobacteriia</taxon>
        <taxon>Sphingobacteriales</taxon>
        <taxon>Sphingobacteriaceae</taxon>
        <taxon>Mucilaginibacter</taxon>
    </lineage>
</organism>
<protein>
    <submittedName>
        <fullName evidence="4">Glycosyltransferase family 2 protein</fullName>
        <ecNumber evidence="4">2.4.-.-</ecNumber>
    </submittedName>
</protein>
<evidence type="ECO:0000313" key="5">
    <source>
        <dbReference type="Proteomes" id="UP001597601"/>
    </source>
</evidence>
<gene>
    <name evidence="4" type="ORF">ACFSYC_18895</name>
</gene>
<dbReference type="Pfam" id="PF00535">
    <property type="entry name" value="Glycos_transf_2"/>
    <property type="match status" value="1"/>
</dbReference>
<dbReference type="EMBL" id="JBHUON010000035">
    <property type="protein sequence ID" value="MFD2866771.1"/>
    <property type="molecule type" value="Genomic_DNA"/>
</dbReference>
<proteinExistence type="predicted"/>
<accession>A0ABW5XUZ3</accession>
<evidence type="ECO:0000259" key="2">
    <source>
        <dbReference type="Pfam" id="PF00535"/>
    </source>
</evidence>
<dbReference type="Pfam" id="PF02709">
    <property type="entry name" value="Glyco_transf_7C"/>
    <property type="match status" value="1"/>
</dbReference>